<dbReference type="UniPathway" id="UPA00340">
    <property type="reaction ID" value="UER00458"/>
</dbReference>
<feature type="binding site" evidence="6">
    <location>
        <begin position="407"/>
        <end position="409"/>
    </location>
    <ligand>
        <name>ATP</name>
        <dbReference type="ChEBI" id="CHEBI:30616"/>
    </ligand>
</feature>
<dbReference type="InterPro" id="IPR000890">
    <property type="entry name" value="Aliphatic_acid_kin_short-chain"/>
</dbReference>
<evidence type="ECO:0000256" key="1">
    <source>
        <dbReference type="ARBA" id="ARBA00008748"/>
    </source>
</evidence>
<comment type="caution">
    <text evidence="6">Lacks conserved residue(s) required for the propagation of feature annotation.</text>
</comment>
<dbReference type="PROSITE" id="PS01076">
    <property type="entry name" value="ACETATE_KINASE_2"/>
    <property type="match status" value="1"/>
</dbReference>
<dbReference type="CDD" id="cd24010">
    <property type="entry name" value="ASKHA_NBD_AcK_PK"/>
    <property type="match status" value="1"/>
</dbReference>
<dbReference type="Proteomes" id="UP000191931">
    <property type="component" value="Unassembled WGS sequence"/>
</dbReference>
<evidence type="ECO:0000256" key="3">
    <source>
        <dbReference type="ARBA" id="ARBA00022741"/>
    </source>
</evidence>
<dbReference type="GO" id="GO:0000287">
    <property type="term" value="F:magnesium ion binding"/>
    <property type="evidence" value="ECO:0007669"/>
    <property type="project" value="UniProtKB-UniRule"/>
</dbReference>
<feature type="binding site" evidence="6">
    <location>
        <begin position="333"/>
        <end position="337"/>
    </location>
    <ligand>
        <name>ATP</name>
        <dbReference type="ChEBI" id="CHEBI:30616"/>
    </ligand>
</feature>
<dbReference type="EMBL" id="FWEV01000001">
    <property type="protein sequence ID" value="SLM27417.1"/>
    <property type="molecule type" value="Genomic_DNA"/>
</dbReference>
<name>A0A1W1H4N4_9BACT</name>
<keyword evidence="8" id="KW-1185">Reference proteome</keyword>
<keyword evidence="3 6" id="KW-0547">Nucleotide-binding</keyword>
<dbReference type="GO" id="GO:0008776">
    <property type="term" value="F:acetate kinase activity"/>
    <property type="evidence" value="ECO:0007669"/>
    <property type="project" value="UniProtKB-UniRule"/>
</dbReference>
<dbReference type="GO" id="GO:0006083">
    <property type="term" value="P:acetate metabolic process"/>
    <property type="evidence" value="ECO:0007669"/>
    <property type="project" value="TreeGrafter"/>
</dbReference>
<keyword evidence="2 6" id="KW-0808">Transferase</keyword>
<evidence type="ECO:0000313" key="7">
    <source>
        <dbReference type="EMBL" id="SLM27417.1"/>
    </source>
</evidence>
<dbReference type="Pfam" id="PF00871">
    <property type="entry name" value="Acetate_kinase"/>
    <property type="match status" value="2"/>
</dbReference>
<dbReference type="PANTHER" id="PTHR21060:SF15">
    <property type="entry name" value="ACETATE KINASE-RELATED"/>
    <property type="match status" value="1"/>
</dbReference>
<feature type="site" description="Transition state stabilizer" evidence="6">
    <location>
        <position position="366"/>
    </location>
</feature>
<organism evidence="7 8">
    <name type="scientific">Desulfamplus magnetovallimortis</name>
    <dbReference type="NCBI Taxonomy" id="1246637"/>
    <lineage>
        <taxon>Bacteria</taxon>
        <taxon>Pseudomonadati</taxon>
        <taxon>Thermodesulfobacteriota</taxon>
        <taxon>Desulfobacteria</taxon>
        <taxon>Desulfobacterales</taxon>
        <taxon>Desulfobacteraceae</taxon>
        <taxon>Desulfamplus</taxon>
    </lineage>
</organism>
<dbReference type="InterPro" id="IPR023865">
    <property type="entry name" value="Aliphatic_acid_kinase_CS"/>
</dbReference>
<dbReference type="STRING" id="1246637.MTBBW1_10076"/>
<keyword evidence="6" id="KW-0479">Metal-binding</keyword>
<dbReference type="InterPro" id="IPR004372">
    <property type="entry name" value="Ac/propionate_kinase"/>
</dbReference>
<feature type="binding site" evidence="6">
    <location>
        <begin position="455"/>
        <end position="459"/>
    </location>
    <ligand>
        <name>ATP</name>
        <dbReference type="ChEBI" id="CHEBI:30616"/>
    </ligand>
</feature>
<keyword evidence="6" id="KW-0963">Cytoplasm</keyword>
<comment type="catalytic activity">
    <reaction evidence="6">
        <text>acetate + ATP = acetyl phosphate + ADP</text>
        <dbReference type="Rhea" id="RHEA:11352"/>
        <dbReference type="ChEBI" id="CHEBI:22191"/>
        <dbReference type="ChEBI" id="CHEBI:30089"/>
        <dbReference type="ChEBI" id="CHEBI:30616"/>
        <dbReference type="ChEBI" id="CHEBI:456216"/>
        <dbReference type="EC" id="2.7.2.1"/>
    </reaction>
</comment>
<dbReference type="EC" id="2.7.2.1" evidence="6"/>
<feature type="binding site" evidence="6">
    <location>
        <position position="190"/>
    </location>
    <ligand>
        <name>substrate</name>
    </ligand>
</feature>
<evidence type="ECO:0000256" key="5">
    <source>
        <dbReference type="ARBA" id="ARBA00022840"/>
    </source>
</evidence>
<dbReference type="HAMAP" id="MF_00020">
    <property type="entry name" value="Acetate_kinase"/>
    <property type="match status" value="1"/>
</dbReference>
<comment type="subunit">
    <text evidence="6">Homodimer.</text>
</comment>
<dbReference type="PANTHER" id="PTHR21060">
    <property type="entry name" value="ACETATE KINASE"/>
    <property type="match status" value="1"/>
</dbReference>
<dbReference type="GO" id="GO:0006085">
    <property type="term" value="P:acetyl-CoA biosynthetic process"/>
    <property type="evidence" value="ECO:0007669"/>
    <property type="project" value="UniProtKB-UniRule"/>
</dbReference>
<dbReference type="GO" id="GO:0005737">
    <property type="term" value="C:cytoplasm"/>
    <property type="evidence" value="ECO:0007669"/>
    <property type="project" value="UniProtKB-SubCell"/>
</dbReference>
<proteinExistence type="inferred from homology"/>
<keyword evidence="6" id="KW-0460">Magnesium</keyword>
<dbReference type="Gene3D" id="3.30.420.40">
    <property type="match status" value="2"/>
</dbReference>
<gene>
    <name evidence="6 7" type="primary">ackA</name>
    <name evidence="7" type="ORF">MTBBW1_10076</name>
</gene>
<comment type="cofactor">
    <cofactor evidence="6">
        <name>Mg(2+)</name>
        <dbReference type="ChEBI" id="CHEBI:18420"/>
    </cofactor>
    <cofactor evidence="6">
        <name>Mn(2+)</name>
        <dbReference type="ChEBI" id="CHEBI:29035"/>
    </cofactor>
    <text evidence="6">Mg(2+). Can also accept Mn(2+).</text>
</comment>
<comment type="pathway">
    <text evidence="6">Metabolic intermediate biosynthesis; acetyl-CoA biosynthesis; acetyl-CoA from acetate: step 1/2.</text>
</comment>
<dbReference type="GO" id="GO:0005524">
    <property type="term" value="F:ATP binding"/>
    <property type="evidence" value="ECO:0007669"/>
    <property type="project" value="UniProtKB-KW"/>
</dbReference>
<dbReference type="SUPFAM" id="SSF53067">
    <property type="entry name" value="Actin-like ATPase domain"/>
    <property type="match status" value="2"/>
</dbReference>
<dbReference type="AlphaFoldDB" id="A0A1W1H4N4"/>
<comment type="subcellular location">
    <subcellularLocation>
        <location evidence="6">Cytoplasm</location>
    </subcellularLocation>
</comment>
<comment type="function">
    <text evidence="6">Catalyzes the formation of acetyl phosphate from acetate and ATP. Can also catalyze the reverse reaction.</text>
</comment>
<evidence type="ECO:0000256" key="6">
    <source>
        <dbReference type="HAMAP-Rule" id="MF_00020"/>
    </source>
</evidence>
<feature type="site" description="Transition state stabilizer" evidence="6">
    <location>
        <position position="279"/>
    </location>
</feature>
<keyword evidence="4 6" id="KW-0418">Kinase</keyword>
<evidence type="ECO:0000313" key="8">
    <source>
        <dbReference type="Proteomes" id="UP000191931"/>
    </source>
</evidence>
<evidence type="ECO:0000256" key="2">
    <source>
        <dbReference type="ARBA" id="ARBA00022679"/>
    </source>
</evidence>
<reference evidence="7 8" key="1">
    <citation type="submission" date="2017-03" db="EMBL/GenBank/DDBJ databases">
        <authorList>
            <person name="Afonso C.L."/>
            <person name="Miller P.J."/>
            <person name="Scott M.A."/>
            <person name="Spackman E."/>
            <person name="Goraichik I."/>
            <person name="Dimitrov K.M."/>
            <person name="Suarez D.L."/>
            <person name="Swayne D.E."/>
        </authorList>
    </citation>
    <scope>NUCLEOTIDE SEQUENCE [LARGE SCALE GENOMIC DNA]</scope>
    <source>
        <strain evidence="7">PRJEB14757</strain>
    </source>
</reference>
<dbReference type="PROSITE" id="PS01075">
    <property type="entry name" value="ACETATE_KINASE_1"/>
    <property type="match status" value="1"/>
</dbReference>
<evidence type="ECO:0000256" key="4">
    <source>
        <dbReference type="ARBA" id="ARBA00022777"/>
    </source>
</evidence>
<accession>A0A1W1H4N4</accession>
<feature type="active site" description="Proton donor/acceptor" evidence="6">
    <location>
        <position position="247"/>
    </location>
</feature>
<comment type="similarity">
    <text evidence="1 6">Belongs to the acetokinase family.</text>
</comment>
<feature type="binding site" evidence="6">
    <location>
        <position position="509"/>
    </location>
    <ligand>
        <name>Mg(2+)</name>
        <dbReference type="ChEBI" id="CHEBI:18420"/>
    </ligand>
</feature>
<keyword evidence="5 6" id="KW-0067">ATP-binding</keyword>
<sequence>MHESLYISMCYRAFLIKNHKCWYGFQKMKILIINAGSSSLKYQLIEIQESESGLTKTSPNNMSQSHRVMAAGVVERIGDTEGSLIHKKFVVEKKPSDSIGDSIGQANITDIDIYNSENRNQDELSAKDFHDHIKKDQKSINCQNNTFEKFTIKKTIKDHRAAMHLAASMLSAHDSGVICSTDEIDAIGHRVVQGGEQLNASIRIDDGVKKAIKENNPLAPLHNPPNLTGIEVAEELFPGIPNVAVFDTEFHKTIPPQAYMYALPYDFYLKYRVRRYGFHGTSHKYVTATAENLIKNNRGRGEKCNKTTSHESKANNSDLCSSEKRELNLITVHLGNGCSICAVKQGRCVDTSMGMTPLAGVMMGTRTGDMDPAIQRYLIENTNFTPEALDSIFNKESGLKGICGMNDMRDIHAAIGKGDKLAELALEMFTYQIKKYIGAYTAVLGSVDGIVFTAGIGENDAAARAKICSNLSGLGIEIDADKNKELSSEPRAIHSVNSKVDVWVIPTNEELQIAKEVLHVMESEQHENVI</sequence>
<dbReference type="InterPro" id="IPR043129">
    <property type="entry name" value="ATPase_NBD"/>
</dbReference>
<protein>
    <recommendedName>
        <fullName evidence="6">Acetate kinase</fullName>
        <ecNumber evidence="6">2.7.2.1</ecNumber>
    </recommendedName>
    <alternativeName>
        <fullName evidence="6">Acetokinase</fullName>
    </alternativeName>
</protein>